<organism evidence="6 7">
    <name type="scientific">Flagellimonas flava</name>
    <dbReference type="NCBI Taxonomy" id="570519"/>
    <lineage>
        <taxon>Bacteria</taxon>
        <taxon>Pseudomonadati</taxon>
        <taxon>Bacteroidota</taxon>
        <taxon>Flavobacteriia</taxon>
        <taxon>Flavobacteriales</taxon>
        <taxon>Flavobacteriaceae</taxon>
        <taxon>Flagellimonas</taxon>
    </lineage>
</organism>
<dbReference type="PROSITE" id="PS00041">
    <property type="entry name" value="HTH_ARAC_FAMILY_1"/>
    <property type="match status" value="1"/>
</dbReference>
<sequence>MQRDIKVTHWKSDLWENLTFSTTEYKRFQFAKHFHDYYSLIHIMQGINNGFTQKSPYRIGPGTTLLINPGELHAGNSIHESKLRFVSILFYPDFLNKVAEVLHVNFRPSVTFVNKPLNSLKLNRTISNLIGLSKESQDMLAQECAVLQLFHLLLDGYTNCCPKIDRKPPRPYLGKAVEFIKENCNTNFSLDQLSQYSGISQYHLIREFKNTYQQTPYQFLRNIRIEKSKRLLIKKIPITQIAMELGFFDHSHFTKSFVRNEGILPSVYQNLSMR</sequence>
<dbReference type="Pfam" id="PF12833">
    <property type="entry name" value="HTH_18"/>
    <property type="match status" value="1"/>
</dbReference>
<accession>A0A1M5JYN8</accession>
<keyword evidence="7" id="KW-1185">Reference proteome</keyword>
<evidence type="ECO:0000256" key="3">
    <source>
        <dbReference type="ARBA" id="ARBA00023159"/>
    </source>
</evidence>
<dbReference type="SUPFAM" id="SSF51215">
    <property type="entry name" value="Regulatory protein AraC"/>
    <property type="match status" value="1"/>
</dbReference>
<evidence type="ECO:0000313" key="7">
    <source>
        <dbReference type="Proteomes" id="UP000184532"/>
    </source>
</evidence>
<dbReference type="InterPro" id="IPR037923">
    <property type="entry name" value="HTH-like"/>
</dbReference>
<dbReference type="EMBL" id="FQWL01000002">
    <property type="protein sequence ID" value="SHG45644.1"/>
    <property type="molecule type" value="Genomic_DNA"/>
</dbReference>
<dbReference type="SUPFAM" id="SSF46689">
    <property type="entry name" value="Homeodomain-like"/>
    <property type="match status" value="2"/>
</dbReference>
<reference evidence="7" key="1">
    <citation type="submission" date="2016-11" db="EMBL/GenBank/DDBJ databases">
        <authorList>
            <person name="Varghese N."/>
            <person name="Submissions S."/>
        </authorList>
    </citation>
    <scope>NUCLEOTIDE SEQUENCE [LARGE SCALE GENOMIC DNA]</scope>
    <source>
        <strain evidence="7">DSM 22638</strain>
    </source>
</reference>
<dbReference type="Proteomes" id="UP000184532">
    <property type="component" value="Unassembled WGS sequence"/>
</dbReference>
<evidence type="ECO:0000256" key="2">
    <source>
        <dbReference type="ARBA" id="ARBA00023125"/>
    </source>
</evidence>
<keyword evidence="4" id="KW-0804">Transcription</keyword>
<dbReference type="Gene3D" id="1.10.10.60">
    <property type="entry name" value="Homeodomain-like"/>
    <property type="match status" value="2"/>
</dbReference>
<name>A0A1M5JYN8_9FLAO</name>
<dbReference type="RefSeq" id="WP_165614869.1">
    <property type="nucleotide sequence ID" value="NZ_FQWL01000002.1"/>
</dbReference>
<keyword evidence="2 6" id="KW-0238">DNA-binding</keyword>
<dbReference type="GO" id="GO:0003700">
    <property type="term" value="F:DNA-binding transcription factor activity"/>
    <property type="evidence" value="ECO:0007669"/>
    <property type="project" value="InterPro"/>
</dbReference>
<dbReference type="GO" id="GO:0043565">
    <property type="term" value="F:sequence-specific DNA binding"/>
    <property type="evidence" value="ECO:0007669"/>
    <property type="project" value="InterPro"/>
</dbReference>
<dbReference type="InterPro" id="IPR003313">
    <property type="entry name" value="AraC-bd"/>
</dbReference>
<evidence type="ECO:0000256" key="4">
    <source>
        <dbReference type="ARBA" id="ARBA00023163"/>
    </source>
</evidence>
<gene>
    <name evidence="6" type="ORF">SAMN04488116_1291</name>
</gene>
<dbReference type="InterPro" id="IPR018060">
    <property type="entry name" value="HTH_AraC"/>
</dbReference>
<proteinExistence type="predicted"/>
<evidence type="ECO:0000256" key="1">
    <source>
        <dbReference type="ARBA" id="ARBA00023015"/>
    </source>
</evidence>
<feature type="domain" description="HTH araC/xylS-type" evidence="5">
    <location>
        <begin position="174"/>
        <end position="271"/>
    </location>
</feature>
<keyword evidence="3" id="KW-0010">Activator</keyword>
<dbReference type="STRING" id="570519.SAMN04488116_1291"/>
<evidence type="ECO:0000259" key="5">
    <source>
        <dbReference type="PROSITE" id="PS01124"/>
    </source>
</evidence>
<dbReference type="PROSITE" id="PS01124">
    <property type="entry name" value="HTH_ARAC_FAMILY_2"/>
    <property type="match status" value="1"/>
</dbReference>
<dbReference type="InterPro" id="IPR009057">
    <property type="entry name" value="Homeodomain-like_sf"/>
</dbReference>
<dbReference type="InterPro" id="IPR018062">
    <property type="entry name" value="HTH_AraC-typ_CS"/>
</dbReference>
<dbReference type="InterPro" id="IPR050204">
    <property type="entry name" value="AraC_XylS_family_regulators"/>
</dbReference>
<dbReference type="SMART" id="SM00342">
    <property type="entry name" value="HTH_ARAC"/>
    <property type="match status" value="1"/>
</dbReference>
<protein>
    <submittedName>
        <fullName evidence="6">AraC-type DNA-binding protein</fullName>
    </submittedName>
</protein>
<evidence type="ECO:0000313" key="6">
    <source>
        <dbReference type="EMBL" id="SHG45644.1"/>
    </source>
</evidence>
<dbReference type="AlphaFoldDB" id="A0A1M5JYN8"/>
<dbReference type="PANTHER" id="PTHR46796">
    <property type="entry name" value="HTH-TYPE TRANSCRIPTIONAL ACTIVATOR RHAS-RELATED"/>
    <property type="match status" value="1"/>
</dbReference>
<dbReference type="Pfam" id="PF02311">
    <property type="entry name" value="AraC_binding"/>
    <property type="match status" value="1"/>
</dbReference>
<keyword evidence="1" id="KW-0805">Transcription regulation</keyword>